<proteinExistence type="predicted"/>
<dbReference type="Gene3D" id="1.10.10.10">
    <property type="entry name" value="Winged helix-like DNA-binding domain superfamily/Winged helix DNA-binding domain"/>
    <property type="match status" value="1"/>
</dbReference>
<keyword evidence="7" id="KW-1185">Reference proteome</keyword>
<evidence type="ECO:0000256" key="3">
    <source>
        <dbReference type="PROSITE-ProRule" id="PRU00332"/>
    </source>
</evidence>
<feature type="compositionally biased region" description="Basic and acidic residues" evidence="4">
    <location>
        <begin position="666"/>
        <end position="692"/>
    </location>
</feature>
<feature type="compositionally biased region" description="Basic and acidic residues" evidence="4">
    <location>
        <begin position="647"/>
        <end position="656"/>
    </location>
</feature>
<keyword evidence="1" id="KW-0597">Phosphoprotein</keyword>
<dbReference type="EMBL" id="JAERUA010000012">
    <property type="protein sequence ID" value="KAI1892229.1"/>
    <property type="molecule type" value="Genomic_DNA"/>
</dbReference>
<dbReference type="InterPro" id="IPR036388">
    <property type="entry name" value="WH-like_DNA-bd_sf"/>
</dbReference>
<comment type="caution">
    <text evidence="6">The sequence shown here is derived from an EMBL/GenBank/DDBJ whole genome shotgun (WGS) entry which is preliminary data.</text>
</comment>
<dbReference type="GO" id="GO:0045727">
    <property type="term" value="P:positive regulation of translation"/>
    <property type="evidence" value="ECO:0007669"/>
    <property type="project" value="TreeGrafter"/>
</dbReference>
<dbReference type="InterPro" id="IPR034903">
    <property type="entry name" value="LARP4_RRM"/>
</dbReference>
<dbReference type="Pfam" id="PF05383">
    <property type="entry name" value="La"/>
    <property type="match status" value="1"/>
</dbReference>
<dbReference type="Proteomes" id="UP000829720">
    <property type="component" value="Unassembled WGS sequence"/>
</dbReference>
<dbReference type="CDD" id="cd12707">
    <property type="entry name" value="RRM_LARP4"/>
    <property type="match status" value="1"/>
</dbReference>
<feature type="compositionally biased region" description="Polar residues" evidence="4">
    <location>
        <begin position="427"/>
        <end position="436"/>
    </location>
</feature>
<feature type="domain" description="HTH La-type RNA-binding" evidence="5">
    <location>
        <begin position="145"/>
        <end position="234"/>
    </location>
</feature>
<dbReference type="GO" id="GO:0005829">
    <property type="term" value="C:cytosol"/>
    <property type="evidence" value="ECO:0007669"/>
    <property type="project" value="TreeGrafter"/>
</dbReference>
<dbReference type="SUPFAM" id="SSF46785">
    <property type="entry name" value="Winged helix' DNA-binding domain"/>
    <property type="match status" value="1"/>
</dbReference>
<feature type="region of interest" description="Disordered" evidence="4">
    <location>
        <begin position="1"/>
        <end position="82"/>
    </location>
</feature>
<dbReference type="InterPro" id="IPR058699">
    <property type="entry name" value="RRM_LARP4/4B"/>
</dbReference>
<evidence type="ECO:0000259" key="5">
    <source>
        <dbReference type="PROSITE" id="PS50961"/>
    </source>
</evidence>
<feature type="region of interest" description="Disordered" evidence="4">
    <location>
        <begin position="420"/>
        <end position="520"/>
    </location>
</feature>
<accession>A0A8T3D3M0</accession>
<dbReference type="PROSITE" id="PS50961">
    <property type="entry name" value="HTH_LA"/>
    <property type="match status" value="1"/>
</dbReference>
<gene>
    <name evidence="6" type="ORF">AGOR_G00131210</name>
</gene>
<dbReference type="AlphaFoldDB" id="A0A8T3D3M0"/>
<dbReference type="PANTHER" id="PTHR22792">
    <property type="entry name" value="LUPUS LA PROTEIN-RELATED"/>
    <property type="match status" value="1"/>
</dbReference>
<dbReference type="GO" id="GO:0010494">
    <property type="term" value="C:cytoplasmic stress granule"/>
    <property type="evidence" value="ECO:0007669"/>
    <property type="project" value="TreeGrafter"/>
</dbReference>
<reference evidence="6" key="1">
    <citation type="submission" date="2021-01" db="EMBL/GenBank/DDBJ databases">
        <authorList>
            <person name="Zahm M."/>
            <person name="Roques C."/>
            <person name="Cabau C."/>
            <person name="Klopp C."/>
            <person name="Donnadieu C."/>
            <person name="Jouanno E."/>
            <person name="Lampietro C."/>
            <person name="Louis A."/>
            <person name="Herpin A."/>
            <person name="Echchiki A."/>
            <person name="Berthelot C."/>
            <person name="Parey E."/>
            <person name="Roest-Crollius H."/>
            <person name="Braasch I."/>
            <person name="Postlethwait J."/>
            <person name="Bobe J."/>
            <person name="Montfort J."/>
            <person name="Bouchez O."/>
            <person name="Begum T."/>
            <person name="Mejri S."/>
            <person name="Adams A."/>
            <person name="Chen W.-J."/>
            <person name="Guiguen Y."/>
        </authorList>
    </citation>
    <scope>NUCLEOTIDE SEQUENCE</scope>
    <source>
        <tissue evidence="6">Blood</tissue>
    </source>
</reference>
<feature type="region of interest" description="Disordered" evidence="4">
    <location>
        <begin position="573"/>
        <end position="706"/>
    </location>
</feature>
<feature type="compositionally biased region" description="Basic residues" evidence="4">
    <location>
        <begin position="487"/>
        <end position="498"/>
    </location>
</feature>
<dbReference type="CDD" id="cd08035">
    <property type="entry name" value="LARP_4"/>
    <property type="match status" value="1"/>
</dbReference>
<dbReference type="InterPro" id="IPR045180">
    <property type="entry name" value="La_dom_prot"/>
</dbReference>
<evidence type="ECO:0000313" key="6">
    <source>
        <dbReference type="EMBL" id="KAI1892229.1"/>
    </source>
</evidence>
<organism evidence="6 7">
    <name type="scientific">Albula goreensis</name>
    <dbReference type="NCBI Taxonomy" id="1534307"/>
    <lineage>
        <taxon>Eukaryota</taxon>
        <taxon>Metazoa</taxon>
        <taxon>Chordata</taxon>
        <taxon>Craniata</taxon>
        <taxon>Vertebrata</taxon>
        <taxon>Euteleostomi</taxon>
        <taxon>Actinopterygii</taxon>
        <taxon>Neopterygii</taxon>
        <taxon>Teleostei</taxon>
        <taxon>Albuliformes</taxon>
        <taxon>Albulidae</taxon>
        <taxon>Albula</taxon>
    </lineage>
</organism>
<dbReference type="OrthoDB" id="10046764at2759"/>
<dbReference type="Pfam" id="PF26088">
    <property type="entry name" value="RRM_LARP4"/>
    <property type="match status" value="1"/>
</dbReference>
<evidence type="ECO:0000313" key="7">
    <source>
        <dbReference type="Proteomes" id="UP000829720"/>
    </source>
</evidence>
<keyword evidence="2 3" id="KW-0694">RNA-binding</keyword>
<name>A0A8T3D3M0_9TELE</name>
<evidence type="ECO:0000256" key="4">
    <source>
        <dbReference type="SAM" id="MobiDB-lite"/>
    </source>
</evidence>
<dbReference type="PANTHER" id="PTHR22792:SF48">
    <property type="entry name" value="LA-RELATED PROTEIN 4"/>
    <property type="match status" value="1"/>
</dbReference>
<evidence type="ECO:0000256" key="1">
    <source>
        <dbReference type="ARBA" id="ARBA00022553"/>
    </source>
</evidence>
<sequence length="706" mass="77120">MSSEQGGDPQKQEEAEPGPDTKGEGERIPETGGDQGGMVTSKGAGLNPNAKVWQEVPAAPSEAPVDGSEGSHWPTSPDDITEGYSECTTPGCKPLPLGFPCLTDSSPSAPAESAINGLEPAPDLGFSPAHPAPGIAEGQLPEEQPISEETLRESLKKQLESCFSRENLSKDLYLISQMDSDQFIPIWTIASMEGIKTLTTDMSLILDVLRSTPMVQVDEKGEKVRPNHKRCIIILREVPEVTPVEEVEALFKNDNCPKVISVEFAHNNNWYITFQSDTDAQQAYRYLREEVKTFQGKPIMARIKAINTFFAKNGYRSLDSGLYSQQSQSQSQYSSPLYMQQVYSPQQQYPLYGIVPPTWTPSPTPYFETPLAPFPNSGFVNGFSSPGHYKTGSNSLNTGRPFSRNRVPLYSRKNVLNAFRNHVKPQPRSTDVTTPTGAPVPLVDSSTGLRSPQPPRTSGPELSPSFPTRDSHLSPPEASEDTGVAGRGRRGPFRGMRRKREEDRSTRPVPPADVKAQQPKFDLAASSFPTARQCGQHAGWGARSGEPHVQCGARPEPGEAGCDQRVYHHLFWPRHRPRRGNSRLRPRPADQQTCPAHTIGPHHLQCESPGEETGKNGPPEPRKLSYAEVCQRPPKDPPPPPAAQPLRELRVNKAEDPAPSSNSPGDRQEKPPSERSGEGKAGENRPARDFQGGHRGHGAPRAGAGG</sequence>
<dbReference type="InterPro" id="IPR036390">
    <property type="entry name" value="WH_DNA-bd_sf"/>
</dbReference>
<dbReference type="GO" id="GO:0003730">
    <property type="term" value="F:mRNA 3'-UTR binding"/>
    <property type="evidence" value="ECO:0007669"/>
    <property type="project" value="TreeGrafter"/>
</dbReference>
<feature type="compositionally biased region" description="Basic and acidic residues" evidence="4">
    <location>
        <begin position="10"/>
        <end position="29"/>
    </location>
</feature>
<dbReference type="InterPro" id="IPR006630">
    <property type="entry name" value="La_HTH"/>
</dbReference>
<dbReference type="SMART" id="SM00715">
    <property type="entry name" value="LA"/>
    <property type="match status" value="1"/>
</dbReference>
<protein>
    <recommendedName>
        <fullName evidence="5">HTH La-type RNA-binding domain-containing protein</fullName>
    </recommendedName>
</protein>
<evidence type="ECO:0000256" key="2">
    <source>
        <dbReference type="ARBA" id="ARBA00022884"/>
    </source>
</evidence>
<feature type="compositionally biased region" description="Basic residues" evidence="4">
    <location>
        <begin position="573"/>
        <end position="586"/>
    </location>
</feature>